<sequence length="105" mass="11573">MDIKKPTGSSDFDIGINPHEAAGAALAQTVANTAQDQTDLIRNQNIIKTTVMASAYAKWLGNPMMQDEYSAIIKEAKISDPKTPFDTATKVMSVYQQAYTRKFKD</sequence>
<protein>
    <submittedName>
        <fullName evidence="1">Uncharacterized protein</fullName>
    </submittedName>
</protein>
<evidence type="ECO:0000313" key="1">
    <source>
        <dbReference type="EMBL" id="MCL1126099.1"/>
    </source>
</evidence>
<gene>
    <name evidence="1" type="ORF">L2764_16860</name>
</gene>
<proteinExistence type="predicted"/>
<dbReference type="EMBL" id="JAKIKS010000073">
    <property type="protein sequence ID" value="MCL1126099.1"/>
    <property type="molecule type" value="Genomic_DNA"/>
</dbReference>
<name>A0ABT0LEW9_9GAMM</name>
<accession>A0ABT0LEW9</accession>
<dbReference type="Proteomes" id="UP001203423">
    <property type="component" value="Unassembled WGS sequence"/>
</dbReference>
<dbReference type="RefSeq" id="WP_248941449.1">
    <property type="nucleotide sequence ID" value="NZ_JAKIKS010000073.1"/>
</dbReference>
<comment type="caution">
    <text evidence="1">The sequence shown here is derived from an EMBL/GenBank/DDBJ whole genome shotgun (WGS) entry which is preliminary data.</text>
</comment>
<reference evidence="1 2" key="1">
    <citation type="submission" date="2022-01" db="EMBL/GenBank/DDBJ databases">
        <title>Whole genome-based taxonomy of the Shewanellaceae.</title>
        <authorList>
            <person name="Martin-Rodriguez A.J."/>
        </authorList>
    </citation>
    <scope>NUCLEOTIDE SEQUENCE [LARGE SCALE GENOMIC DNA]</scope>
    <source>
        <strain evidence="1 2">DSM 17177</strain>
    </source>
</reference>
<evidence type="ECO:0000313" key="2">
    <source>
        <dbReference type="Proteomes" id="UP001203423"/>
    </source>
</evidence>
<organism evidence="1 2">
    <name type="scientific">Shewanella surugensis</name>
    <dbReference type="NCBI Taxonomy" id="212020"/>
    <lineage>
        <taxon>Bacteria</taxon>
        <taxon>Pseudomonadati</taxon>
        <taxon>Pseudomonadota</taxon>
        <taxon>Gammaproteobacteria</taxon>
        <taxon>Alteromonadales</taxon>
        <taxon>Shewanellaceae</taxon>
        <taxon>Shewanella</taxon>
    </lineage>
</organism>
<keyword evidence="2" id="KW-1185">Reference proteome</keyword>